<dbReference type="EMBL" id="JBIAXI010000005">
    <property type="protein sequence ID" value="MFF4773016.1"/>
    <property type="molecule type" value="Genomic_DNA"/>
</dbReference>
<evidence type="ECO:0000256" key="11">
    <source>
        <dbReference type="SAM" id="Phobius"/>
    </source>
</evidence>
<dbReference type="Gene3D" id="3.30.2390.20">
    <property type="entry name" value="Type VII secretion system EccB, repeat 1 domain"/>
    <property type="match status" value="1"/>
</dbReference>
<evidence type="ECO:0000313" key="12">
    <source>
        <dbReference type="EMBL" id="MFF4773016.1"/>
    </source>
</evidence>
<dbReference type="InterPro" id="IPR007795">
    <property type="entry name" value="T7SS_EccB"/>
</dbReference>
<dbReference type="InterPro" id="IPR044857">
    <property type="entry name" value="T7SS_EccB_R1"/>
</dbReference>
<evidence type="ECO:0000256" key="3">
    <source>
        <dbReference type="ARBA" id="ARBA00022475"/>
    </source>
</evidence>
<accession>A0ABW6V261</accession>
<keyword evidence="5" id="KW-0547">Nucleotide-binding</keyword>
<dbReference type="PANTHER" id="PTHR40765">
    <property type="entry name" value="ESX-2 SECRETION SYSTEM ATPASE ECCB2"/>
    <property type="match status" value="1"/>
</dbReference>
<keyword evidence="8 11" id="KW-1133">Transmembrane helix</keyword>
<evidence type="ECO:0000256" key="7">
    <source>
        <dbReference type="ARBA" id="ARBA00022840"/>
    </source>
</evidence>
<dbReference type="Gene3D" id="2.40.50.910">
    <property type="entry name" value="Type VII secretion system EccB, repeat 3 domain"/>
    <property type="match status" value="1"/>
</dbReference>
<protein>
    <submittedName>
        <fullName evidence="12">Type VII secretion protein EccB</fullName>
    </submittedName>
</protein>
<evidence type="ECO:0000256" key="2">
    <source>
        <dbReference type="ARBA" id="ARBA00008149"/>
    </source>
</evidence>
<evidence type="ECO:0000256" key="5">
    <source>
        <dbReference type="ARBA" id="ARBA00022741"/>
    </source>
</evidence>
<comment type="similarity">
    <text evidence="2">Belongs to the EccB family.</text>
</comment>
<evidence type="ECO:0000256" key="6">
    <source>
        <dbReference type="ARBA" id="ARBA00022801"/>
    </source>
</evidence>
<organism evidence="12 13">
    <name type="scientific">Microtetraspora fusca</name>
    <dbReference type="NCBI Taxonomy" id="1997"/>
    <lineage>
        <taxon>Bacteria</taxon>
        <taxon>Bacillati</taxon>
        <taxon>Actinomycetota</taxon>
        <taxon>Actinomycetes</taxon>
        <taxon>Streptosporangiales</taxon>
        <taxon>Streptosporangiaceae</taxon>
        <taxon>Microtetraspora</taxon>
    </lineage>
</organism>
<dbReference type="RefSeq" id="WP_387341473.1">
    <property type="nucleotide sequence ID" value="NZ_JBIAXI010000005.1"/>
</dbReference>
<comment type="caution">
    <text evidence="12">The sequence shown here is derived from an EMBL/GenBank/DDBJ whole genome shotgun (WGS) entry which is preliminary data.</text>
</comment>
<dbReference type="Pfam" id="PF05108">
    <property type="entry name" value="T7SS_ESX1_EccB"/>
    <property type="match status" value="1"/>
</dbReference>
<reference evidence="12 13" key="1">
    <citation type="submission" date="2024-10" db="EMBL/GenBank/DDBJ databases">
        <title>The Natural Products Discovery Center: Release of the First 8490 Sequenced Strains for Exploring Actinobacteria Biosynthetic Diversity.</title>
        <authorList>
            <person name="Kalkreuter E."/>
            <person name="Kautsar S.A."/>
            <person name="Yang D."/>
            <person name="Bader C.D."/>
            <person name="Teijaro C.N."/>
            <person name="Fluegel L."/>
            <person name="Davis C.M."/>
            <person name="Simpson J.R."/>
            <person name="Lauterbach L."/>
            <person name="Steele A.D."/>
            <person name="Gui C."/>
            <person name="Meng S."/>
            <person name="Li G."/>
            <person name="Viehrig K."/>
            <person name="Ye F."/>
            <person name="Su P."/>
            <person name="Kiefer A.F."/>
            <person name="Nichols A."/>
            <person name="Cepeda A.J."/>
            <person name="Yan W."/>
            <person name="Fan B."/>
            <person name="Jiang Y."/>
            <person name="Adhikari A."/>
            <person name="Zheng C.-J."/>
            <person name="Schuster L."/>
            <person name="Cowan T.M."/>
            <person name="Smanski M.J."/>
            <person name="Chevrette M.G."/>
            <person name="De Carvalho L.P.S."/>
            <person name="Shen B."/>
        </authorList>
    </citation>
    <scope>NUCLEOTIDE SEQUENCE [LARGE SCALE GENOMIC DNA]</scope>
    <source>
        <strain evidence="12 13">NPDC001281</strain>
    </source>
</reference>
<evidence type="ECO:0000313" key="13">
    <source>
        <dbReference type="Proteomes" id="UP001602119"/>
    </source>
</evidence>
<feature type="region of interest" description="Disordered" evidence="10">
    <location>
        <begin position="233"/>
        <end position="252"/>
    </location>
</feature>
<evidence type="ECO:0000256" key="4">
    <source>
        <dbReference type="ARBA" id="ARBA00022692"/>
    </source>
</evidence>
<evidence type="ECO:0000256" key="10">
    <source>
        <dbReference type="SAM" id="MobiDB-lite"/>
    </source>
</evidence>
<gene>
    <name evidence="12" type="primary">eccB</name>
    <name evidence="12" type="ORF">ACFY05_09185</name>
</gene>
<dbReference type="InterPro" id="IPR042485">
    <property type="entry name" value="T7SS_EccB_R3"/>
</dbReference>
<name>A0ABW6V261_MICFU</name>
<evidence type="ECO:0000256" key="8">
    <source>
        <dbReference type="ARBA" id="ARBA00022989"/>
    </source>
</evidence>
<keyword evidence="9 11" id="KW-0472">Membrane</keyword>
<comment type="subcellular location">
    <subcellularLocation>
        <location evidence="1">Cell membrane</location>
        <topology evidence="1">Single-pass membrane protein</topology>
    </subcellularLocation>
</comment>
<keyword evidence="6" id="KW-0378">Hydrolase</keyword>
<evidence type="ECO:0000256" key="9">
    <source>
        <dbReference type="ARBA" id="ARBA00023136"/>
    </source>
</evidence>
<dbReference type="Proteomes" id="UP001602119">
    <property type="component" value="Unassembled WGS sequence"/>
</dbReference>
<keyword evidence="13" id="KW-1185">Reference proteome</keyword>
<dbReference type="NCBIfam" id="TIGR03919">
    <property type="entry name" value="T7SS_EccB"/>
    <property type="match status" value="1"/>
</dbReference>
<proteinExistence type="inferred from homology"/>
<feature type="transmembrane region" description="Helical" evidence="11">
    <location>
        <begin position="39"/>
        <end position="61"/>
    </location>
</feature>
<keyword evidence="3" id="KW-1003">Cell membrane</keyword>
<evidence type="ECO:0000256" key="1">
    <source>
        <dbReference type="ARBA" id="ARBA00004162"/>
    </source>
</evidence>
<keyword evidence="7" id="KW-0067">ATP-binding</keyword>
<keyword evidence="4 11" id="KW-0812">Transmembrane</keyword>
<dbReference type="PANTHER" id="PTHR40765:SF2">
    <property type="entry name" value="ESX-2 SECRETION SYSTEM ATPASE ECCB2"/>
    <property type="match status" value="1"/>
</dbReference>
<sequence length="472" mass="49777">MQTRKDLYQAHRLMTQRLGTALLQAEPDLPEAPMRRHNVASFSGVMVAVLVMAVFGIWGLLKPGGATSLTEPGQLLVEEESGAVYVYSEAGKALLPVANYASARLLLETADVTVRNVSAKSLAEFDRGPLVGIPGAPASLPAREKLVRGPWSACVTEMTDVAGSRTSYVTLVGGRDVGGRQIGQDAMVVEDGRQEWLIWGDQRMRVVGDAARSLVGANPRKVPAAWLNSIPEGPGFRSPDVPGRGRRLRGPDGTSAVVGQVFTVPAMAGTPARWYVLMGDGLAPISITQASLLLEDPESKRKAYGRRPVIPIPIDAATANSAPVSKTVMAVPGMPTEMPEIMTPDSSAPLCAVYADSESGSARARLTIGSRIEIPVPPASGDQEHFDQVLLPPGSAAVAGVLPGDGQLSAVHTYFLVTDQGRRFAVASADLLADLGYQVSDAAPVPTQILHLIPEGPALDPAVARKPLQYGQ</sequence>